<dbReference type="EC" id="3.4.25.1" evidence="3"/>
<comment type="catalytic activity">
    <reaction evidence="1">
        <text>Cleavage of peptide bonds with very broad specificity.</text>
        <dbReference type="EC" id="3.4.25.1"/>
    </reaction>
</comment>
<dbReference type="GO" id="GO:0004298">
    <property type="term" value="F:threonine-type endopeptidase activity"/>
    <property type="evidence" value="ECO:0007669"/>
    <property type="project" value="UniProtKB-KW"/>
</dbReference>
<keyword evidence="6" id="KW-0888">Threonine protease</keyword>
<name>A0AAW1W6K5_RUBAR</name>
<reference evidence="10 11" key="1">
    <citation type="journal article" date="2023" name="G3 (Bethesda)">
        <title>A chromosome-length genome assembly and annotation of blackberry (Rubus argutus, cv. 'Hillquist').</title>
        <authorList>
            <person name="Bruna T."/>
            <person name="Aryal R."/>
            <person name="Dudchenko O."/>
            <person name="Sargent D.J."/>
            <person name="Mead D."/>
            <person name="Buti M."/>
            <person name="Cavallini A."/>
            <person name="Hytonen T."/>
            <person name="Andres J."/>
            <person name="Pham M."/>
            <person name="Weisz D."/>
            <person name="Mascagni F."/>
            <person name="Usai G."/>
            <person name="Natali L."/>
            <person name="Bassil N."/>
            <person name="Fernandez G.E."/>
            <person name="Lomsadze A."/>
            <person name="Armour M."/>
            <person name="Olukolu B."/>
            <person name="Poorten T."/>
            <person name="Britton C."/>
            <person name="Davik J."/>
            <person name="Ashrafi H."/>
            <person name="Aiden E.L."/>
            <person name="Borodovsky M."/>
            <person name="Worthington M."/>
        </authorList>
    </citation>
    <scope>NUCLEOTIDE SEQUENCE [LARGE SCALE GENOMIC DNA]</scope>
    <source>
        <strain evidence="10">PI 553951</strain>
    </source>
</reference>
<dbReference type="GO" id="GO:0019774">
    <property type="term" value="C:proteasome core complex, beta-subunit complex"/>
    <property type="evidence" value="ECO:0007669"/>
    <property type="project" value="UniProtKB-ARBA"/>
</dbReference>
<proteinExistence type="predicted"/>
<evidence type="ECO:0000256" key="2">
    <source>
        <dbReference type="ARBA" id="ARBA00004123"/>
    </source>
</evidence>
<dbReference type="PANTHER" id="PTHR32194">
    <property type="entry name" value="METALLOPROTEASE TLDD"/>
    <property type="match status" value="1"/>
</dbReference>
<dbReference type="EMBL" id="JBEDUW010000006">
    <property type="protein sequence ID" value="KAK9919453.1"/>
    <property type="molecule type" value="Genomic_DNA"/>
</dbReference>
<comment type="subcellular location">
    <subcellularLocation>
        <location evidence="2">Nucleus</location>
    </subcellularLocation>
</comment>
<protein>
    <recommendedName>
        <fullName evidence="3">proteasome endopeptidase complex</fullName>
        <ecNumber evidence="3">3.4.25.1</ecNumber>
    </recommendedName>
</protein>
<dbReference type="Proteomes" id="UP001457282">
    <property type="component" value="Unassembled WGS sequence"/>
</dbReference>
<dbReference type="InterPro" id="IPR001353">
    <property type="entry name" value="Proteasome_sua/b"/>
</dbReference>
<evidence type="ECO:0000256" key="4">
    <source>
        <dbReference type="ARBA" id="ARBA00022490"/>
    </source>
</evidence>
<organism evidence="10 11">
    <name type="scientific">Rubus argutus</name>
    <name type="common">Southern blackberry</name>
    <dbReference type="NCBI Taxonomy" id="59490"/>
    <lineage>
        <taxon>Eukaryota</taxon>
        <taxon>Viridiplantae</taxon>
        <taxon>Streptophyta</taxon>
        <taxon>Embryophyta</taxon>
        <taxon>Tracheophyta</taxon>
        <taxon>Spermatophyta</taxon>
        <taxon>Magnoliopsida</taxon>
        <taxon>eudicotyledons</taxon>
        <taxon>Gunneridae</taxon>
        <taxon>Pentapetalae</taxon>
        <taxon>rosids</taxon>
        <taxon>fabids</taxon>
        <taxon>Rosales</taxon>
        <taxon>Rosaceae</taxon>
        <taxon>Rosoideae</taxon>
        <taxon>Rosoideae incertae sedis</taxon>
        <taxon>Rubus</taxon>
    </lineage>
</organism>
<dbReference type="GO" id="GO:0051603">
    <property type="term" value="P:proteolysis involved in protein catabolic process"/>
    <property type="evidence" value="ECO:0007669"/>
    <property type="project" value="InterPro"/>
</dbReference>
<dbReference type="InterPro" id="IPR029055">
    <property type="entry name" value="Ntn_hydrolases_N"/>
</dbReference>
<dbReference type="SUPFAM" id="SSF56235">
    <property type="entry name" value="N-terminal nucleophile aminohydrolases (Ntn hydrolases)"/>
    <property type="match status" value="1"/>
</dbReference>
<dbReference type="AlphaFoldDB" id="A0AAW1W6K5"/>
<dbReference type="PANTHER" id="PTHR32194:SF0">
    <property type="entry name" value="ATP-DEPENDENT PROTEASE SUBUNIT HSLV"/>
    <property type="match status" value="1"/>
</dbReference>
<keyword evidence="8" id="KW-0647">Proteasome</keyword>
<sequence length="347" mass="39609">MDSAQREIIDLGHLGNATTILVMKFGEGIMIGCDSRATCGEYIVSDVTDKMFEITPNKVAVGSGMVVVLDKMREHVKSRLEKAKPLSVHKVSEFAFDNLLPNYSRGLGEADILVAGWDETLGDYDVWHARSLPPFSLTSVNQYKTCGTGSDYAPDILLPDYKPSMSLQEAKELAIKALLHASFFDQFSGGKKNVFHVMKDRCEHIYSSDALTVYSEYFDIYPNYQAVLFLLIPRYGPYGKYWPFLVAELVDYFRNVELKQAAHCVVVKKHFSFHRLVVNSDEEVSKVYEKVQDIEPLPKKPEVEALGDDRFLNNFTKGVYYRKEIRARPIYVEKKSRQLLQDIRNME</sequence>
<dbReference type="PRINTS" id="PR00141">
    <property type="entry name" value="PROTEASOME"/>
</dbReference>
<keyword evidence="11" id="KW-1185">Reference proteome</keyword>
<evidence type="ECO:0000256" key="8">
    <source>
        <dbReference type="ARBA" id="ARBA00022942"/>
    </source>
</evidence>
<evidence type="ECO:0000256" key="9">
    <source>
        <dbReference type="PIRSR" id="PIRSR600243-1"/>
    </source>
</evidence>
<dbReference type="InterPro" id="IPR023333">
    <property type="entry name" value="Proteasome_suB-type"/>
</dbReference>
<evidence type="ECO:0000256" key="6">
    <source>
        <dbReference type="ARBA" id="ARBA00022698"/>
    </source>
</evidence>
<dbReference type="GO" id="GO:0005737">
    <property type="term" value="C:cytoplasm"/>
    <property type="evidence" value="ECO:0007669"/>
    <property type="project" value="TreeGrafter"/>
</dbReference>
<dbReference type="Pfam" id="PF00227">
    <property type="entry name" value="Proteasome"/>
    <property type="match status" value="1"/>
</dbReference>
<evidence type="ECO:0000313" key="10">
    <source>
        <dbReference type="EMBL" id="KAK9919453.1"/>
    </source>
</evidence>
<keyword evidence="4" id="KW-0963">Cytoplasm</keyword>
<dbReference type="InterPro" id="IPR000243">
    <property type="entry name" value="Pept_T1A_subB"/>
</dbReference>
<evidence type="ECO:0000256" key="5">
    <source>
        <dbReference type="ARBA" id="ARBA00022670"/>
    </source>
</evidence>
<accession>A0AAW1W6K5</accession>
<dbReference type="GO" id="GO:0005634">
    <property type="term" value="C:nucleus"/>
    <property type="evidence" value="ECO:0007669"/>
    <property type="project" value="UniProtKB-SubCell"/>
</dbReference>
<comment type="caution">
    <text evidence="10">The sequence shown here is derived from an EMBL/GenBank/DDBJ whole genome shotgun (WGS) entry which is preliminary data.</text>
</comment>
<gene>
    <name evidence="10" type="ORF">M0R45_028045</name>
</gene>
<evidence type="ECO:0000256" key="1">
    <source>
        <dbReference type="ARBA" id="ARBA00001198"/>
    </source>
</evidence>
<keyword evidence="5" id="KW-0645">Protease</keyword>
<evidence type="ECO:0000256" key="7">
    <source>
        <dbReference type="ARBA" id="ARBA00022801"/>
    </source>
</evidence>
<evidence type="ECO:0000313" key="11">
    <source>
        <dbReference type="Proteomes" id="UP001457282"/>
    </source>
</evidence>
<feature type="active site" description="Nucleophile" evidence="9">
    <location>
        <position position="18"/>
    </location>
</feature>
<evidence type="ECO:0000256" key="3">
    <source>
        <dbReference type="ARBA" id="ARBA00012039"/>
    </source>
</evidence>
<dbReference type="Gene3D" id="3.60.20.10">
    <property type="entry name" value="Glutamine Phosphoribosylpyrophosphate, subunit 1, domain 1"/>
    <property type="match status" value="1"/>
</dbReference>
<keyword evidence="7" id="KW-0378">Hydrolase</keyword>